<dbReference type="Pfam" id="PF01880">
    <property type="entry name" value="Desulfoferrodox"/>
    <property type="match status" value="1"/>
</dbReference>
<reference evidence="13" key="1">
    <citation type="submission" date="2020-10" db="EMBL/GenBank/DDBJ databases">
        <authorList>
            <person name="Gilroy R."/>
        </authorList>
    </citation>
    <scope>NUCLEOTIDE SEQUENCE</scope>
    <source>
        <strain evidence="13">ChiSjej4B22-9803</strain>
    </source>
</reference>
<keyword evidence="5" id="KW-0479">Metal-binding</keyword>
<comment type="similarity">
    <text evidence="1">Belongs to the desulfoferrodoxin family.</text>
</comment>
<protein>
    <recommendedName>
        <fullName evidence="3">Desulfoferrodoxin</fullName>
        <ecNumber evidence="2">1.15.1.2</ecNumber>
    </recommendedName>
    <alternativeName>
        <fullName evidence="9">Superoxide reductase</fullName>
    </alternativeName>
</protein>
<keyword evidence="6" id="KW-0249">Electron transport</keyword>
<evidence type="ECO:0000259" key="11">
    <source>
        <dbReference type="Pfam" id="PF01880"/>
    </source>
</evidence>
<dbReference type="InterPro" id="IPR036073">
    <property type="entry name" value="Desulfoferrodoxin_Fe-bd_dom_sf"/>
</dbReference>
<keyword evidence="7" id="KW-0408">Iron</keyword>
<comment type="catalytic activity">
    <reaction evidence="10">
        <text>reduced [rubredoxin] + superoxide + 2 H(+) = oxidized [rubredoxin] + H2O2</text>
        <dbReference type="Rhea" id="RHEA:21324"/>
        <dbReference type="Rhea" id="RHEA-COMP:10302"/>
        <dbReference type="Rhea" id="RHEA-COMP:10303"/>
        <dbReference type="ChEBI" id="CHEBI:15378"/>
        <dbReference type="ChEBI" id="CHEBI:16240"/>
        <dbReference type="ChEBI" id="CHEBI:18421"/>
        <dbReference type="ChEBI" id="CHEBI:29033"/>
        <dbReference type="ChEBI" id="CHEBI:29034"/>
        <dbReference type="EC" id="1.15.1.2"/>
    </reaction>
</comment>
<dbReference type="InterPro" id="IPR038094">
    <property type="entry name" value="Desulfoferrodoxin_N_sf"/>
</dbReference>
<comment type="caution">
    <text evidence="13">The sequence shown here is derived from an EMBL/GenBank/DDBJ whole genome shotgun (WGS) entry which is preliminary data.</text>
</comment>
<evidence type="ECO:0000256" key="2">
    <source>
        <dbReference type="ARBA" id="ARBA00012679"/>
    </source>
</evidence>
<dbReference type="InterPro" id="IPR004462">
    <property type="entry name" value="Desulfoferrodoxin_N"/>
</dbReference>
<evidence type="ECO:0000256" key="5">
    <source>
        <dbReference type="ARBA" id="ARBA00022723"/>
    </source>
</evidence>
<sequence length="127" mass="14154">MHSAQFYYCEHCENLVEMVHSSGVNLLCCGQDMTELTPNTTDAAGEKHLPVITQEGNKIHVEVGSTAHPMGADHYIAFICLETKHGCQRKELRIDAPPCADFMLTEGDQPVAVYAYCNLHSLWMTEL</sequence>
<evidence type="ECO:0000256" key="1">
    <source>
        <dbReference type="ARBA" id="ARBA00005941"/>
    </source>
</evidence>
<dbReference type="EC" id="1.15.1.2" evidence="2"/>
<dbReference type="EMBL" id="DVND01000213">
    <property type="protein sequence ID" value="HIU49377.1"/>
    <property type="molecule type" value="Genomic_DNA"/>
</dbReference>
<dbReference type="SUPFAM" id="SSF57802">
    <property type="entry name" value="Rubredoxin-like"/>
    <property type="match status" value="1"/>
</dbReference>
<evidence type="ECO:0000313" key="14">
    <source>
        <dbReference type="Proteomes" id="UP000824111"/>
    </source>
</evidence>
<feature type="domain" description="Desulfoferrodoxin ferrous iron-binding" evidence="11">
    <location>
        <begin position="41"/>
        <end position="125"/>
    </location>
</feature>
<evidence type="ECO:0000256" key="7">
    <source>
        <dbReference type="ARBA" id="ARBA00023004"/>
    </source>
</evidence>
<name>A0A9D1LWQ4_9FIRM</name>
<reference evidence="13" key="2">
    <citation type="journal article" date="2021" name="PeerJ">
        <title>Extensive microbial diversity within the chicken gut microbiome revealed by metagenomics and culture.</title>
        <authorList>
            <person name="Gilroy R."/>
            <person name="Ravi A."/>
            <person name="Getino M."/>
            <person name="Pursley I."/>
            <person name="Horton D.L."/>
            <person name="Alikhan N.F."/>
            <person name="Baker D."/>
            <person name="Gharbi K."/>
            <person name="Hall N."/>
            <person name="Watson M."/>
            <person name="Adriaenssens E.M."/>
            <person name="Foster-Nyarko E."/>
            <person name="Jarju S."/>
            <person name="Secka A."/>
            <person name="Antonio M."/>
            <person name="Oren A."/>
            <person name="Chaudhuri R.R."/>
            <person name="La Ragione R."/>
            <person name="Hildebrand F."/>
            <person name="Pallen M.J."/>
        </authorList>
    </citation>
    <scope>NUCLEOTIDE SEQUENCE</scope>
    <source>
        <strain evidence="13">ChiSjej4B22-9803</strain>
    </source>
</reference>
<organism evidence="13 14">
    <name type="scientific">Candidatus Avimonoglobus intestinipullorum</name>
    <dbReference type="NCBI Taxonomy" id="2840699"/>
    <lineage>
        <taxon>Bacteria</taxon>
        <taxon>Bacillati</taxon>
        <taxon>Bacillota</taxon>
        <taxon>Clostridia</taxon>
        <taxon>Eubacteriales</taxon>
        <taxon>Candidatus Avimonoglobus</taxon>
    </lineage>
</organism>
<evidence type="ECO:0000256" key="10">
    <source>
        <dbReference type="ARBA" id="ARBA00047448"/>
    </source>
</evidence>
<comment type="function">
    <text evidence="8">Catalyzes the one-electron reduction of superoxide anion radical to hydrogen peroxide at a nonheme ferrous iron center. Plays a fundamental role in case of oxidative stress via its superoxide detoxification activity.</text>
</comment>
<dbReference type="Pfam" id="PF06397">
    <property type="entry name" value="Desulfoferrod_N"/>
    <property type="match status" value="1"/>
</dbReference>
<dbReference type="PANTHER" id="PTHR36541:SF1">
    <property type="entry name" value="SUPEROXIDE REDUCTASE-RELATED"/>
    <property type="match status" value="1"/>
</dbReference>
<dbReference type="AlphaFoldDB" id="A0A9D1LWQ4"/>
<dbReference type="SUPFAM" id="SSF49367">
    <property type="entry name" value="Superoxide reductase-like"/>
    <property type="match status" value="1"/>
</dbReference>
<evidence type="ECO:0000256" key="8">
    <source>
        <dbReference type="ARBA" id="ARBA00024690"/>
    </source>
</evidence>
<accession>A0A9D1LWQ4</accession>
<evidence type="ECO:0000256" key="3">
    <source>
        <dbReference type="ARBA" id="ARBA00014839"/>
    </source>
</evidence>
<proteinExistence type="inferred from homology"/>
<gene>
    <name evidence="13" type="ORF">IAB04_08405</name>
</gene>
<evidence type="ECO:0000256" key="9">
    <source>
        <dbReference type="ARBA" id="ARBA00031398"/>
    </source>
</evidence>
<evidence type="ECO:0000313" key="13">
    <source>
        <dbReference type="EMBL" id="HIU49377.1"/>
    </source>
</evidence>
<dbReference type="Proteomes" id="UP000824111">
    <property type="component" value="Unassembled WGS sequence"/>
</dbReference>
<dbReference type="InterPro" id="IPR051233">
    <property type="entry name" value="Desulfoferrodoxin_SOR"/>
</dbReference>
<dbReference type="Gene3D" id="2.60.40.730">
    <property type="entry name" value="SOR catalytic domain"/>
    <property type="match status" value="1"/>
</dbReference>
<evidence type="ECO:0000259" key="12">
    <source>
        <dbReference type="Pfam" id="PF06397"/>
    </source>
</evidence>
<evidence type="ECO:0000256" key="6">
    <source>
        <dbReference type="ARBA" id="ARBA00022982"/>
    </source>
</evidence>
<dbReference type="GO" id="GO:0005506">
    <property type="term" value="F:iron ion binding"/>
    <property type="evidence" value="ECO:0007669"/>
    <property type="project" value="InterPro"/>
</dbReference>
<feature type="domain" description="Desulfoferrodoxin N-terminal" evidence="12">
    <location>
        <begin position="4"/>
        <end position="35"/>
    </location>
</feature>
<evidence type="ECO:0000256" key="4">
    <source>
        <dbReference type="ARBA" id="ARBA00022448"/>
    </source>
</evidence>
<dbReference type="GO" id="GO:0050605">
    <property type="term" value="F:superoxide reductase activity"/>
    <property type="evidence" value="ECO:0007669"/>
    <property type="project" value="UniProtKB-EC"/>
</dbReference>
<dbReference type="PANTHER" id="PTHR36541">
    <property type="entry name" value="SUPEROXIDE REDUCTASE-RELATED"/>
    <property type="match status" value="1"/>
</dbReference>
<dbReference type="InterPro" id="IPR002742">
    <property type="entry name" value="Desulfoferrodoxin_Fe-bd_dom"/>
</dbReference>
<dbReference type="Gene3D" id="2.20.28.100">
    <property type="entry name" value="Desulphoferrodoxin, N-terminal domain"/>
    <property type="match status" value="1"/>
</dbReference>
<keyword evidence="4" id="KW-0813">Transport</keyword>